<accession>A0ABS4JEZ7</accession>
<organism evidence="1 2">
    <name type="scientific">Paenibacillus shirakamiensis</name>
    <dbReference type="NCBI Taxonomy" id="1265935"/>
    <lineage>
        <taxon>Bacteria</taxon>
        <taxon>Bacillati</taxon>
        <taxon>Bacillota</taxon>
        <taxon>Bacilli</taxon>
        <taxon>Bacillales</taxon>
        <taxon>Paenibacillaceae</taxon>
        <taxon>Paenibacillus</taxon>
    </lineage>
</organism>
<keyword evidence="2" id="KW-1185">Reference proteome</keyword>
<name>A0ABS4JEZ7_9BACL</name>
<proteinExistence type="predicted"/>
<dbReference type="EMBL" id="JAGGLD010000001">
    <property type="protein sequence ID" value="MBP2000289.1"/>
    <property type="molecule type" value="Genomic_DNA"/>
</dbReference>
<comment type="caution">
    <text evidence="1">The sequence shown here is derived from an EMBL/GenBank/DDBJ whole genome shotgun (WGS) entry which is preliminary data.</text>
</comment>
<reference evidence="1 2" key="1">
    <citation type="submission" date="2021-03" db="EMBL/GenBank/DDBJ databases">
        <title>Genomic Encyclopedia of Type Strains, Phase IV (KMG-IV): sequencing the most valuable type-strain genomes for metagenomic binning, comparative biology and taxonomic classification.</title>
        <authorList>
            <person name="Goeker M."/>
        </authorList>
    </citation>
    <scope>NUCLEOTIDE SEQUENCE [LARGE SCALE GENOMIC DNA]</scope>
    <source>
        <strain evidence="1 2">DSM 26806</strain>
    </source>
</reference>
<gene>
    <name evidence="1" type="ORF">J2Z69_001308</name>
</gene>
<dbReference type="SUPFAM" id="SSF53850">
    <property type="entry name" value="Periplasmic binding protein-like II"/>
    <property type="match status" value="1"/>
</dbReference>
<dbReference type="Proteomes" id="UP001519288">
    <property type="component" value="Unassembled WGS sequence"/>
</dbReference>
<evidence type="ECO:0000313" key="1">
    <source>
        <dbReference type="EMBL" id="MBP2000289.1"/>
    </source>
</evidence>
<dbReference type="Gene3D" id="3.40.190.10">
    <property type="entry name" value="Periplasmic binding protein-like II"/>
    <property type="match status" value="1"/>
</dbReference>
<evidence type="ECO:0000313" key="2">
    <source>
        <dbReference type="Proteomes" id="UP001519288"/>
    </source>
</evidence>
<sequence length="169" mass="18834">MHRYVVGLLQEEGITDYKLVHMLIPDATAALARGDIDATTNLGVPALKLIAQGYPYLDDASKHPSLLGTSATVVSKDYLAKFPDFPAIWNAAREKALADLKQHPDEYYAFLATLGNTTSELAKKVNPINEIKDTAFSEDGLKRLEGTKNFLVKEKLARRDFNIKDWQLK</sequence>
<protein>
    <submittedName>
        <fullName evidence="1">ABC-type nitrate/sulfonate/bicarbonate transport system substrate-binding protein</fullName>
    </submittedName>
</protein>